<evidence type="ECO:0000313" key="5">
    <source>
        <dbReference type="Proteomes" id="UP000630135"/>
    </source>
</evidence>
<organism evidence="3 6">
    <name type="scientific">Deinococcus wulumuqiensis</name>
    <dbReference type="NCBI Taxonomy" id="980427"/>
    <lineage>
        <taxon>Bacteria</taxon>
        <taxon>Thermotogati</taxon>
        <taxon>Deinococcota</taxon>
        <taxon>Deinococci</taxon>
        <taxon>Deinococcales</taxon>
        <taxon>Deinococcaceae</taxon>
        <taxon>Deinococcus</taxon>
    </lineage>
</organism>
<sequence length="263" mass="26123">MPASSRSRTSAPQPVPEPPLPAEVLTRPAPFGEAAVRSGAGVYWGPVVVAALLSGLSYALLLRPGLDLAAQAARAAGQGAQVTPPLLTHVTNAFGSVFLTALTFGLMWGLGLLGGRVAGQRGGPGREAATAPGETRPLPVAQVFSATFTLPILLSLLTVALTLLTPAASWAPDPAQVAAAQGSPLALQRAALASAAQTPAALVLVLGTLLGTAAQCVLAGRALRGAGAGAGAWPAALLPLLPALGLQLLGLLPLLLARFAHAG</sequence>
<evidence type="ECO:0008006" key="7">
    <source>
        <dbReference type="Google" id="ProtNLM"/>
    </source>
</evidence>
<reference evidence="5" key="3">
    <citation type="journal article" date="2019" name="Int. J. Syst. Evol. Microbiol.">
        <title>The Global Catalogue of Microorganisms (GCM) 10K type strain sequencing project: providing services to taxonomists for standard genome sequencing and annotation.</title>
        <authorList>
            <consortium name="The Broad Institute Genomics Platform"/>
            <consortium name="The Broad Institute Genome Sequencing Center for Infectious Disease"/>
            <person name="Wu L."/>
            <person name="Ma J."/>
        </authorList>
    </citation>
    <scope>NUCLEOTIDE SEQUENCE [LARGE SCALE GENOMIC DNA]</scope>
    <source>
        <strain evidence="5">CGMCC 1.8884</strain>
    </source>
</reference>
<dbReference type="Proteomes" id="UP000630135">
    <property type="component" value="Unassembled WGS sequence"/>
</dbReference>
<feature type="transmembrane region" description="Helical" evidence="2">
    <location>
        <begin position="143"/>
        <end position="164"/>
    </location>
</feature>
<gene>
    <name evidence="4" type="ORF">GCM10008021_02850</name>
    <name evidence="3" type="ORF">GCM10010914_04100</name>
</gene>
<dbReference type="EMBL" id="BMMA01000002">
    <property type="protein sequence ID" value="GGI73298.1"/>
    <property type="molecule type" value="Genomic_DNA"/>
</dbReference>
<dbReference type="Proteomes" id="UP000652720">
    <property type="component" value="Unassembled WGS sequence"/>
</dbReference>
<protein>
    <recommendedName>
        <fullName evidence="7">Yip1 domain-containing protein</fullName>
    </recommendedName>
</protein>
<dbReference type="AlphaFoldDB" id="A0AAV4K6K3"/>
<evidence type="ECO:0000313" key="3">
    <source>
        <dbReference type="EMBL" id="GGI73298.1"/>
    </source>
</evidence>
<evidence type="ECO:0000256" key="2">
    <source>
        <dbReference type="SAM" id="Phobius"/>
    </source>
</evidence>
<keyword evidence="2" id="KW-1133">Transmembrane helix</keyword>
<evidence type="ECO:0000313" key="6">
    <source>
        <dbReference type="Proteomes" id="UP000652720"/>
    </source>
</evidence>
<keyword evidence="2" id="KW-0472">Membrane</keyword>
<dbReference type="RefSeq" id="WP_229659240.1">
    <property type="nucleotide sequence ID" value="NZ_BMLZ01000002.1"/>
</dbReference>
<name>A0AAV4K6K3_9DEIO</name>
<reference evidence="3" key="2">
    <citation type="journal article" date="2014" name="Int. J. Syst. Evol. Microbiol.">
        <title>Complete genome sequence of Corynebacterium casei LMG S-19264T (=DSM 44701T), isolated from a smear-ripened cheese.</title>
        <authorList>
            <consortium name="US DOE Joint Genome Institute (JGI-PGF)"/>
            <person name="Walter F."/>
            <person name="Albersmeier A."/>
            <person name="Kalinowski J."/>
            <person name="Ruckert C."/>
        </authorList>
    </citation>
    <scope>NUCLEOTIDE SEQUENCE</scope>
    <source>
        <strain evidence="3">CGMCC 1.8885</strain>
    </source>
</reference>
<feature type="transmembrane region" description="Helical" evidence="2">
    <location>
        <begin position="41"/>
        <end position="61"/>
    </location>
</feature>
<comment type="caution">
    <text evidence="3">The sequence shown here is derived from an EMBL/GenBank/DDBJ whole genome shotgun (WGS) entry which is preliminary data.</text>
</comment>
<feature type="transmembrane region" description="Helical" evidence="2">
    <location>
        <begin position="200"/>
        <end position="223"/>
    </location>
</feature>
<feature type="compositionally biased region" description="Polar residues" evidence="1">
    <location>
        <begin position="1"/>
        <end position="10"/>
    </location>
</feature>
<reference evidence="3" key="4">
    <citation type="submission" date="2023-08" db="EMBL/GenBank/DDBJ databases">
        <authorList>
            <person name="Sun Q."/>
            <person name="Zhou Y."/>
        </authorList>
    </citation>
    <scope>NUCLEOTIDE SEQUENCE</scope>
    <source>
        <strain evidence="4">CGMCC 1.8884</strain>
        <strain evidence="3">CGMCC 1.8885</strain>
    </source>
</reference>
<reference evidence="4" key="1">
    <citation type="journal article" date="2014" name="Int. J. Syst. Evol. Microbiol.">
        <title>Complete genome of a new Firmicutes species belonging to the dominant human colonic microbiota ('Ruminococcus bicirculans') reveals two chromosomes and a selective capacity to utilize plant glucans.</title>
        <authorList>
            <consortium name="NISC Comparative Sequencing Program"/>
            <person name="Wegmann U."/>
            <person name="Louis P."/>
            <person name="Goesmann A."/>
            <person name="Henrissat B."/>
            <person name="Duncan S.H."/>
            <person name="Flint H.J."/>
        </authorList>
    </citation>
    <scope>NUCLEOTIDE SEQUENCE</scope>
    <source>
        <strain evidence="4">CGMCC 1.8884</strain>
    </source>
</reference>
<keyword evidence="5" id="KW-1185">Reference proteome</keyword>
<feature type="region of interest" description="Disordered" evidence="1">
    <location>
        <begin position="1"/>
        <end position="22"/>
    </location>
</feature>
<evidence type="ECO:0000313" key="4">
    <source>
        <dbReference type="EMBL" id="GGP28634.1"/>
    </source>
</evidence>
<evidence type="ECO:0000256" key="1">
    <source>
        <dbReference type="SAM" id="MobiDB-lite"/>
    </source>
</evidence>
<proteinExistence type="predicted"/>
<accession>A0AAV4K6K3</accession>
<dbReference type="GeneID" id="59165129"/>
<dbReference type="EMBL" id="BMLZ01000002">
    <property type="protein sequence ID" value="GGP28634.1"/>
    <property type="molecule type" value="Genomic_DNA"/>
</dbReference>
<feature type="transmembrane region" description="Helical" evidence="2">
    <location>
        <begin position="235"/>
        <end position="256"/>
    </location>
</feature>
<keyword evidence="2" id="KW-0812">Transmembrane</keyword>
<feature type="transmembrane region" description="Helical" evidence="2">
    <location>
        <begin position="93"/>
        <end position="113"/>
    </location>
</feature>